<dbReference type="Proteomes" id="UP000266841">
    <property type="component" value="Unassembled WGS sequence"/>
</dbReference>
<accession>K0RU22</accession>
<proteinExistence type="predicted"/>
<reference evidence="2 3" key="1">
    <citation type="journal article" date="2012" name="Genome Biol.">
        <title>Genome and low-iron response of an oceanic diatom adapted to chronic iron limitation.</title>
        <authorList>
            <person name="Lommer M."/>
            <person name="Specht M."/>
            <person name="Roy A.S."/>
            <person name="Kraemer L."/>
            <person name="Andreson R."/>
            <person name="Gutowska M.A."/>
            <person name="Wolf J."/>
            <person name="Bergner S.V."/>
            <person name="Schilhabel M.B."/>
            <person name="Klostermeier U.C."/>
            <person name="Beiko R.G."/>
            <person name="Rosenstiel P."/>
            <person name="Hippler M."/>
            <person name="Laroche J."/>
        </authorList>
    </citation>
    <scope>NUCLEOTIDE SEQUENCE [LARGE SCALE GENOMIC DNA]</scope>
    <source>
        <strain evidence="2 3">CCMP1005</strain>
    </source>
</reference>
<feature type="non-terminal residue" evidence="2">
    <location>
        <position position="1"/>
    </location>
</feature>
<protein>
    <submittedName>
        <fullName evidence="2">Uncharacterized protein</fullName>
    </submittedName>
</protein>
<gene>
    <name evidence="2" type="ORF">THAOC_24313</name>
</gene>
<feature type="region of interest" description="Disordered" evidence="1">
    <location>
        <begin position="1"/>
        <end position="59"/>
    </location>
</feature>
<dbReference type="AlphaFoldDB" id="K0RU22"/>
<dbReference type="OrthoDB" id="199771at2759"/>
<name>K0RU22_THAOC</name>
<organism evidence="2 3">
    <name type="scientific">Thalassiosira oceanica</name>
    <name type="common">Marine diatom</name>
    <dbReference type="NCBI Taxonomy" id="159749"/>
    <lineage>
        <taxon>Eukaryota</taxon>
        <taxon>Sar</taxon>
        <taxon>Stramenopiles</taxon>
        <taxon>Ochrophyta</taxon>
        <taxon>Bacillariophyta</taxon>
        <taxon>Coscinodiscophyceae</taxon>
        <taxon>Thalassiosirophycidae</taxon>
        <taxon>Thalassiosirales</taxon>
        <taxon>Thalassiosiraceae</taxon>
        <taxon>Thalassiosira</taxon>
    </lineage>
</organism>
<sequence length="155" mass="16798">FPIDRNEWEEETTIRSDGGVPGVDRAQGPRRKVAQQNGQGPHAIVQMPRSKILHMGRGEPRSVDIEVEFRQGNKRKFLTRVGGMEEYGIDGTSWRGTFRTGLHAATAPSQILSGMGGDRLPGPPDQGDCGSVLVGEGGEPKAGRGTGDTMCRRSW</sequence>
<evidence type="ECO:0000313" key="2">
    <source>
        <dbReference type="EMBL" id="EJK55894.1"/>
    </source>
</evidence>
<comment type="caution">
    <text evidence="2">The sequence shown here is derived from an EMBL/GenBank/DDBJ whole genome shotgun (WGS) entry which is preliminary data.</text>
</comment>
<feature type="region of interest" description="Disordered" evidence="1">
    <location>
        <begin position="134"/>
        <end position="155"/>
    </location>
</feature>
<dbReference type="EMBL" id="AGNL01032954">
    <property type="protein sequence ID" value="EJK55894.1"/>
    <property type="molecule type" value="Genomic_DNA"/>
</dbReference>
<evidence type="ECO:0000256" key="1">
    <source>
        <dbReference type="SAM" id="MobiDB-lite"/>
    </source>
</evidence>
<evidence type="ECO:0000313" key="3">
    <source>
        <dbReference type="Proteomes" id="UP000266841"/>
    </source>
</evidence>
<keyword evidence="3" id="KW-1185">Reference proteome</keyword>